<reference evidence="1" key="1">
    <citation type="submission" date="2021-06" db="EMBL/GenBank/DDBJ databases">
        <authorList>
            <consortium name="DOE Joint Genome Institute"/>
            <person name="Mondo S.J."/>
            <person name="Amses K.R."/>
            <person name="Simmons D.R."/>
            <person name="Longcore J.E."/>
            <person name="Seto K."/>
            <person name="Alves G.H."/>
            <person name="Bonds A.E."/>
            <person name="Quandt C.A."/>
            <person name="Davis W.J."/>
            <person name="Chang Y."/>
            <person name="Letcher P.M."/>
            <person name="Powell M.J."/>
            <person name="Kuo A."/>
            <person name="Labutti K."/>
            <person name="Pangilinan J."/>
            <person name="Andreopoulos W."/>
            <person name="Tritt A."/>
            <person name="Riley R."/>
            <person name="Hundley H."/>
            <person name="Johnson J."/>
            <person name="Lipzen A."/>
            <person name="Barry K."/>
            <person name="Berbee M.L."/>
            <person name="Buchler N.E."/>
            <person name="Grigoriev I.V."/>
            <person name="Spatafora J.W."/>
            <person name="Stajich J.E."/>
            <person name="James T.Y."/>
        </authorList>
    </citation>
    <scope>NUCLEOTIDE SEQUENCE</scope>
    <source>
        <strain evidence="1">AG</strain>
    </source>
</reference>
<dbReference type="AlphaFoldDB" id="A0AAD5HHT7"/>
<evidence type="ECO:0008006" key="3">
    <source>
        <dbReference type="Google" id="ProtNLM"/>
    </source>
</evidence>
<dbReference type="Gene3D" id="1.20.58.320">
    <property type="entry name" value="TPR-like"/>
    <property type="match status" value="1"/>
</dbReference>
<dbReference type="Pfam" id="PF06041">
    <property type="entry name" value="DUF924"/>
    <property type="match status" value="1"/>
</dbReference>
<dbReference type="Gene3D" id="1.25.40.10">
    <property type="entry name" value="Tetratricopeptide repeat domain"/>
    <property type="match status" value="1"/>
</dbReference>
<dbReference type="InterPro" id="IPR011990">
    <property type="entry name" value="TPR-like_helical_dom_sf"/>
</dbReference>
<proteinExistence type="predicted"/>
<reference evidence="1" key="2">
    <citation type="journal article" date="2022" name="Proc. Natl. Acad. Sci. U.S.A.">
        <title>Diploid-dominant life cycles characterize the early evolution of Fungi.</title>
        <authorList>
            <person name="Amses K.R."/>
            <person name="Simmons D.R."/>
            <person name="Longcore J.E."/>
            <person name="Mondo S.J."/>
            <person name="Seto K."/>
            <person name="Jeronimo G.H."/>
            <person name="Bonds A.E."/>
            <person name="Quandt C.A."/>
            <person name="Davis W.J."/>
            <person name="Chang Y."/>
            <person name="Federici B.A."/>
            <person name="Kuo A."/>
            <person name="LaButti K."/>
            <person name="Pangilinan J."/>
            <person name="Andreopoulos W."/>
            <person name="Tritt A."/>
            <person name="Riley R."/>
            <person name="Hundley H."/>
            <person name="Johnson J."/>
            <person name="Lipzen A."/>
            <person name="Barry K."/>
            <person name="Lang B.F."/>
            <person name="Cuomo C.A."/>
            <person name="Buchler N.E."/>
            <person name="Grigoriev I.V."/>
            <person name="Spatafora J.W."/>
            <person name="Stajich J.E."/>
            <person name="James T.Y."/>
        </authorList>
    </citation>
    <scope>NUCLEOTIDE SEQUENCE</scope>
    <source>
        <strain evidence="1">AG</strain>
    </source>
</reference>
<comment type="caution">
    <text evidence="1">The sequence shown here is derived from an EMBL/GenBank/DDBJ whole genome shotgun (WGS) entry which is preliminary data.</text>
</comment>
<dbReference type="EMBL" id="MU620898">
    <property type="protein sequence ID" value="KAI8582991.1"/>
    <property type="molecule type" value="Genomic_DNA"/>
</dbReference>
<accession>A0AAD5HHT7</accession>
<dbReference type="SUPFAM" id="SSF48452">
    <property type="entry name" value="TPR-like"/>
    <property type="match status" value="1"/>
</dbReference>
<dbReference type="InterPro" id="IPR010323">
    <property type="entry name" value="DUF924"/>
</dbReference>
<keyword evidence="2" id="KW-1185">Reference proteome</keyword>
<dbReference type="Proteomes" id="UP001206595">
    <property type="component" value="Unassembled WGS sequence"/>
</dbReference>
<dbReference type="GeneID" id="75911796"/>
<evidence type="ECO:0000313" key="1">
    <source>
        <dbReference type="EMBL" id="KAI8582991.1"/>
    </source>
</evidence>
<name>A0AAD5HHT7_UMBRA</name>
<evidence type="ECO:0000313" key="2">
    <source>
        <dbReference type="Proteomes" id="UP001206595"/>
    </source>
</evidence>
<gene>
    <name evidence="1" type="ORF">K450DRAFT_225800</name>
</gene>
<dbReference type="RefSeq" id="XP_051447995.1">
    <property type="nucleotide sequence ID" value="XM_051586448.1"/>
</dbReference>
<sequence>MNANLVRQLQDSVLAAWFEGWVPGQAVSGNLMKKWFGKDEAFDNRLREDFGKPIQDILNTGNLISDFTKTPNGTLSLVLMLDQFSRNIYRDSPIPFILADPQARIVARHAFENGYEDKLHPVHRAWLYMPLEHSEDKVDQALSVMKFQQLAEESNDTYKELFESFSKYAQDHKAVIDRFGRYPHRNKVVDRKSTPEEEEFMKDHNGW</sequence>
<organism evidence="1 2">
    <name type="scientific">Umbelopsis ramanniana AG</name>
    <dbReference type="NCBI Taxonomy" id="1314678"/>
    <lineage>
        <taxon>Eukaryota</taxon>
        <taxon>Fungi</taxon>
        <taxon>Fungi incertae sedis</taxon>
        <taxon>Mucoromycota</taxon>
        <taxon>Mucoromycotina</taxon>
        <taxon>Umbelopsidomycetes</taxon>
        <taxon>Umbelopsidales</taxon>
        <taxon>Umbelopsidaceae</taxon>
        <taxon>Umbelopsis</taxon>
    </lineage>
</organism>
<protein>
    <recommendedName>
        <fullName evidence="3">DUF924 domain-containing protein</fullName>
    </recommendedName>
</protein>